<reference evidence="3" key="1">
    <citation type="submission" date="2024-07" db="EMBL/GenBank/DDBJ databases">
        <authorList>
            <person name="Bringhurst R.M."/>
            <person name="Homer T.E."/>
        </authorList>
    </citation>
    <scope>NUCLEOTIDE SEQUENCE</scope>
</reference>
<keyword evidence="1" id="KW-0805">Transcription regulation</keyword>
<dbReference type="Gene3D" id="1.10.10.2690">
    <property type="match status" value="1"/>
</dbReference>
<evidence type="ECO:0000256" key="1">
    <source>
        <dbReference type="ARBA" id="ARBA00023015"/>
    </source>
</evidence>
<keyword evidence="2" id="KW-0804">Transcription</keyword>
<dbReference type="EMBL" id="PQ015379">
    <property type="protein sequence ID" value="XDJ15311.1"/>
    <property type="molecule type" value="Genomic_DNA"/>
</dbReference>
<protein>
    <submittedName>
        <fullName evidence="3">Uncharacterized protein</fullName>
    </submittedName>
</protein>
<evidence type="ECO:0000256" key="2">
    <source>
        <dbReference type="ARBA" id="ARBA00023163"/>
    </source>
</evidence>
<name>A0AB39CEI1_9VIRU</name>
<sequence>MTFFNEIKKHEQLTDPEFELVVKQMRAKRDAASIRAAYRVLVQDTPAYLAAKHECSSQSNVHDTVKRILERHHENMAVYGRFTPPDENAVWEFEARVKI</sequence>
<evidence type="ECO:0000313" key="3">
    <source>
        <dbReference type="EMBL" id="XDJ15311.1"/>
    </source>
</evidence>
<dbReference type="InterPro" id="IPR053721">
    <property type="entry name" value="Fimbrial_Adhesin_Reg"/>
</dbReference>
<organism evidence="3">
    <name type="scientific">Pseudomonas phage HRDY3</name>
    <dbReference type="NCBI Taxonomy" id="3236930"/>
    <lineage>
        <taxon>Viruses</taxon>
    </lineage>
</organism>
<proteinExistence type="predicted"/>
<accession>A0AB39CEI1</accession>